<gene>
    <name evidence="1" type="ORF">C2845_PM02G30450</name>
</gene>
<evidence type="ECO:0000313" key="1">
    <source>
        <dbReference type="EMBL" id="RLN17138.1"/>
    </source>
</evidence>
<dbReference type="PANTHER" id="PTHR10811">
    <property type="entry name" value="FRINGE-RELATED"/>
    <property type="match status" value="1"/>
</dbReference>
<dbReference type="Proteomes" id="UP000275267">
    <property type="component" value="Unassembled WGS sequence"/>
</dbReference>
<proteinExistence type="predicted"/>
<dbReference type="Gene3D" id="3.90.550.50">
    <property type="match status" value="1"/>
</dbReference>
<evidence type="ECO:0000313" key="2">
    <source>
        <dbReference type="Proteomes" id="UP000275267"/>
    </source>
</evidence>
<name>A0A3L6S853_PANMI</name>
<keyword evidence="2" id="KW-1185">Reference proteome</keyword>
<dbReference type="InterPro" id="IPR006740">
    <property type="entry name" value="DUF604"/>
</dbReference>
<accession>A0A3L6S853</accession>
<dbReference type="OrthoDB" id="414175at2759"/>
<dbReference type="EMBL" id="PQIB02000005">
    <property type="protein sequence ID" value="RLN17138.1"/>
    <property type="molecule type" value="Genomic_DNA"/>
</dbReference>
<comment type="caution">
    <text evidence="1">The sequence shown here is derived from an EMBL/GenBank/DDBJ whole genome shotgun (WGS) entry which is preliminary data.</text>
</comment>
<sequence>MLLSLSYLATLFSWNIIDHNLLRCPFREQPPATAARRCHPLADYARPHRLRHRRVQNHVGEAPGVHQPVVAAGGNARPRLARQGALRDLADWHPSSPPYRVRRPDAARFGRKPAAAARMAQAVAEAYEIAEAEKRTGAGAGEARWLVMGDDDTVFVPENLAAVLDRYDHREMYTVFFPENVAHSYAMAFGGGGYAVSFPAAAALSGIMNGWLDRYNELYGSDHRDTASRPASPSSACR</sequence>
<protein>
    <submittedName>
        <fullName evidence="1">Uncharacterized protein</fullName>
    </submittedName>
</protein>
<dbReference type="Pfam" id="PF04646">
    <property type="entry name" value="DUF604"/>
    <property type="match status" value="1"/>
</dbReference>
<reference evidence="2" key="1">
    <citation type="journal article" date="2019" name="Nat. Commun.">
        <title>The genome of broomcorn millet.</title>
        <authorList>
            <person name="Zou C."/>
            <person name="Miki D."/>
            <person name="Li D."/>
            <person name="Tang Q."/>
            <person name="Xiao L."/>
            <person name="Rajput S."/>
            <person name="Deng P."/>
            <person name="Jia W."/>
            <person name="Huang R."/>
            <person name="Zhang M."/>
            <person name="Sun Y."/>
            <person name="Hu J."/>
            <person name="Fu X."/>
            <person name="Schnable P.S."/>
            <person name="Li F."/>
            <person name="Zhang H."/>
            <person name="Feng B."/>
            <person name="Zhu X."/>
            <person name="Liu R."/>
            <person name="Schnable J.C."/>
            <person name="Zhu J.-K."/>
            <person name="Zhang H."/>
        </authorList>
    </citation>
    <scope>NUCLEOTIDE SEQUENCE [LARGE SCALE GENOMIC DNA]</scope>
</reference>
<organism evidence="1 2">
    <name type="scientific">Panicum miliaceum</name>
    <name type="common">Proso millet</name>
    <name type="synonym">Broomcorn millet</name>
    <dbReference type="NCBI Taxonomy" id="4540"/>
    <lineage>
        <taxon>Eukaryota</taxon>
        <taxon>Viridiplantae</taxon>
        <taxon>Streptophyta</taxon>
        <taxon>Embryophyta</taxon>
        <taxon>Tracheophyta</taxon>
        <taxon>Spermatophyta</taxon>
        <taxon>Magnoliopsida</taxon>
        <taxon>Liliopsida</taxon>
        <taxon>Poales</taxon>
        <taxon>Poaceae</taxon>
        <taxon>PACMAD clade</taxon>
        <taxon>Panicoideae</taxon>
        <taxon>Panicodae</taxon>
        <taxon>Paniceae</taxon>
        <taxon>Panicinae</taxon>
        <taxon>Panicum</taxon>
        <taxon>Panicum sect. Panicum</taxon>
    </lineage>
</organism>
<dbReference type="AlphaFoldDB" id="A0A3L6S853"/>
<dbReference type="STRING" id="4540.A0A3L6S853"/>